<dbReference type="EMBL" id="DRNB01000196">
    <property type="protein sequence ID" value="HHJ64338.1"/>
    <property type="molecule type" value="Genomic_DNA"/>
</dbReference>
<dbReference type="Proteomes" id="UP000885792">
    <property type="component" value="Unassembled WGS sequence"/>
</dbReference>
<name>A0A7C5Q8I2_AQUAO</name>
<protein>
    <submittedName>
        <fullName evidence="2">tRNA threonylcarbamoyladenosine biosynthesis protein TsaB</fullName>
    </submittedName>
</protein>
<dbReference type="SUPFAM" id="SSF53067">
    <property type="entry name" value="Actin-like ATPase domain"/>
    <property type="match status" value="1"/>
</dbReference>
<dbReference type="Pfam" id="PF00814">
    <property type="entry name" value="TsaD"/>
    <property type="match status" value="1"/>
</dbReference>
<dbReference type="SMR" id="A0A7C5Q8I2"/>
<evidence type="ECO:0000259" key="1">
    <source>
        <dbReference type="Pfam" id="PF00814"/>
    </source>
</evidence>
<dbReference type="InterPro" id="IPR000905">
    <property type="entry name" value="Gcp-like_dom"/>
</dbReference>
<dbReference type="Gene3D" id="3.30.420.40">
    <property type="match status" value="1"/>
</dbReference>
<organism evidence="2">
    <name type="scientific">Aquifex aeolicus</name>
    <dbReference type="NCBI Taxonomy" id="63363"/>
    <lineage>
        <taxon>Bacteria</taxon>
        <taxon>Pseudomonadati</taxon>
        <taxon>Aquificota</taxon>
        <taxon>Aquificia</taxon>
        <taxon>Aquificales</taxon>
        <taxon>Aquificaceae</taxon>
        <taxon>Aquifex</taxon>
    </lineage>
</organism>
<proteinExistence type="predicted"/>
<accession>A0A7C5Q8I2</accession>
<feature type="domain" description="Gcp-like" evidence="1">
    <location>
        <begin position="41"/>
        <end position="97"/>
    </location>
</feature>
<gene>
    <name evidence="2" type="ORF">ENJ61_05450</name>
</gene>
<sequence>MRILSIDTSFSFFNLSVVEEGKVRLLYYLDSNKKTLQNLPTVLSELCIRPEEFDAFAVSVGVGYLTSVRIGLTFMKTTAYLLQKPIVPYENLDLLARFTPTPYPRIPYLRISTNVFYRICTGEDLLSEVKIYRGEDLKGTGISLSTFSDRLGEEVYLHPFFPFSAYGGVYAHNFLREQPEGVDVFSVEPVYLKPPA</sequence>
<reference evidence="2" key="1">
    <citation type="journal article" date="2020" name="mSystems">
        <title>Genome- and Community-Level Interaction Insights into Carbon Utilization and Element Cycling Functions of Hydrothermarchaeota in Hydrothermal Sediment.</title>
        <authorList>
            <person name="Zhou Z."/>
            <person name="Liu Y."/>
            <person name="Xu W."/>
            <person name="Pan J."/>
            <person name="Luo Z.H."/>
            <person name="Li M."/>
        </authorList>
    </citation>
    <scope>NUCLEOTIDE SEQUENCE [LARGE SCALE GENOMIC DNA]</scope>
    <source>
        <strain evidence="2">HyVt-501</strain>
    </source>
</reference>
<evidence type="ECO:0000313" key="2">
    <source>
        <dbReference type="EMBL" id="HHJ64338.1"/>
    </source>
</evidence>
<dbReference type="AlphaFoldDB" id="A0A7C5Q8I2"/>
<dbReference type="InterPro" id="IPR043129">
    <property type="entry name" value="ATPase_NBD"/>
</dbReference>
<comment type="caution">
    <text evidence="2">The sequence shown here is derived from an EMBL/GenBank/DDBJ whole genome shotgun (WGS) entry which is preliminary data.</text>
</comment>